<proteinExistence type="inferred from homology"/>
<dbReference type="AlphaFoldDB" id="A0A0X3NYR9"/>
<dbReference type="GO" id="GO:0000028">
    <property type="term" value="P:ribosomal small subunit assembly"/>
    <property type="evidence" value="ECO:0007669"/>
    <property type="project" value="TreeGrafter"/>
</dbReference>
<dbReference type="GO" id="GO:0022627">
    <property type="term" value="C:cytosolic small ribosomal subunit"/>
    <property type="evidence" value="ECO:0007669"/>
    <property type="project" value="TreeGrafter"/>
</dbReference>
<dbReference type="Pfam" id="PF01090">
    <property type="entry name" value="Ribosomal_S19e"/>
    <property type="match status" value="1"/>
</dbReference>
<evidence type="ECO:0000256" key="2">
    <source>
        <dbReference type="ARBA" id="ARBA00022980"/>
    </source>
</evidence>
<dbReference type="GO" id="GO:0006412">
    <property type="term" value="P:translation"/>
    <property type="evidence" value="ECO:0007669"/>
    <property type="project" value="InterPro"/>
</dbReference>
<organism evidence="6">
    <name type="scientific">Schistocephalus solidus</name>
    <name type="common">Tapeworm</name>
    <dbReference type="NCBI Taxonomy" id="70667"/>
    <lineage>
        <taxon>Eukaryota</taxon>
        <taxon>Metazoa</taxon>
        <taxon>Spiralia</taxon>
        <taxon>Lophotrochozoa</taxon>
        <taxon>Platyhelminthes</taxon>
        <taxon>Cestoda</taxon>
        <taxon>Eucestoda</taxon>
        <taxon>Diphyllobothriidea</taxon>
        <taxon>Diphyllobothriidae</taxon>
        <taxon>Schistocephalus</taxon>
    </lineage>
</organism>
<dbReference type="FunFam" id="1.10.10.10:FF:000118">
    <property type="entry name" value="40S ribosomal protein S19"/>
    <property type="match status" value="1"/>
</dbReference>
<evidence type="ECO:0000313" key="6">
    <source>
        <dbReference type="EMBL" id="JAP44270.1"/>
    </source>
</evidence>
<dbReference type="EMBL" id="GEEE01018955">
    <property type="protein sequence ID" value="JAP44270.1"/>
    <property type="molecule type" value="Transcribed_RNA"/>
</dbReference>
<keyword evidence="2 6" id="KW-0689">Ribosomal protein</keyword>
<sequence>MAHFSVKDVDGHSYVQALAKFLKKSEKVKQPEWVDIVKLSIANEQAPYDPDWFYVRCAAVLRHLYLRPAGLAGLSKAFSRRKNNGVRPCHRARASTAVLRRCLHQVEAMGLCKKRDDGGREITSAGRRDMDRIAYETYKALKSQK</sequence>
<evidence type="ECO:0000256" key="1">
    <source>
        <dbReference type="ARBA" id="ARBA00010014"/>
    </source>
</evidence>
<reference evidence="6" key="1">
    <citation type="submission" date="2016-01" db="EMBL/GenBank/DDBJ databases">
        <title>Reference transcriptome for the parasite Schistocephalus solidus: insights into the molecular evolution of parasitism.</title>
        <authorList>
            <person name="Hebert F.O."/>
            <person name="Grambauer S."/>
            <person name="Barber I."/>
            <person name="Landry C.R."/>
            <person name="Aubin-Horth N."/>
        </authorList>
    </citation>
    <scope>NUCLEOTIDE SEQUENCE</scope>
</reference>
<dbReference type="PANTHER" id="PTHR11710">
    <property type="entry name" value="40S RIBOSOMAL PROTEIN S19"/>
    <property type="match status" value="1"/>
</dbReference>
<dbReference type="GO" id="GO:0003723">
    <property type="term" value="F:RNA binding"/>
    <property type="evidence" value="ECO:0007669"/>
    <property type="project" value="TreeGrafter"/>
</dbReference>
<dbReference type="Gene3D" id="1.10.10.10">
    <property type="entry name" value="Winged helix-like DNA-binding domain superfamily/Winged helix DNA-binding domain"/>
    <property type="match status" value="1"/>
</dbReference>
<dbReference type="GO" id="GO:0003735">
    <property type="term" value="F:structural constituent of ribosome"/>
    <property type="evidence" value="ECO:0007669"/>
    <property type="project" value="InterPro"/>
</dbReference>
<accession>A0A0X3NYR9</accession>
<keyword evidence="3" id="KW-0687">Ribonucleoprotein</keyword>
<name>A0A0X3NYR9_SCHSO</name>
<evidence type="ECO:0000256" key="3">
    <source>
        <dbReference type="ARBA" id="ARBA00023274"/>
    </source>
</evidence>
<dbReference type="SMART" id="SM01413">
    <property type="entry name" value="Ribosomal_S19e"/>
    <property type="match status" value="1"/>
</dbReference>
<dbReference type="PANTHER" id="PTHR11710:SF0">
    <property type="entry name" value="40S RIBOSOMAL PROTEIN S19"/>
    <property type="match status" value="1"/>
</dbReference>
<protein>
    <recommendedName>
        <fullName evidence="4">Small ribosomal subunit protein eS19</fullName>
    </recommendedName>
    <alternativeName>
        <fullName evidence="5">40S ribosomal protein S19</fullName>
    </alternativeName>
</protein>
<dbReference type="InterPro" id="IPR001266">
    <property type="entry name" value="Ribosomal_eS19"/>
</dbReference>
<dbReference type="SUPFAM" id="SSF46785">
    <property type="entry name" value="Winged helix' DNA-binding domain"/>
    <property type="match status" value="1"/>
</dbReference>
<dbReference type="InterPro" id="IPR036390">
    <property type="entry name" value="WH_DNA-bd_sf"/>
</dbReference>
<gene>
    <name evidence="6" type="primary">RS19</name>
    <name evidence="6" type="ORF">TR164736</name>
</gene>
<dbReference type="InterPro" id="IPR036388">
    <property type="entry name" value="WH-like_DNA-bd_sf"/>
</dbReference>
<comment type="similarity">
    <text evidence="1">Belongs to the eukaryotic ribosomal protein eS19 family.</text>
</comment>
<evidence type="ECO:0000256" key="4">
    <source>
        <dbReference type="ARBA" id="ARBA00035143"/>
    </source>
</evidence>
<evidence type="ECO:0000256" key="5">
    <source>
        <dbReference type="ARBA" id="ARBA00035466"/>
    </source>
</evidence>